<sequence>METLSFKFLAIISKSHFISYPCHSFSNSFNSSSLFFIKRLLNNNTRLLTNTAAGIAATPTTQQLKHIKKIAMHKNPKLNPENRMTIYAGPLSLHVRKYKRLALLFCTCGFLLVPSIYFYGKAPIVGAIGVGLSSLVPLFFINYLSATYVSRIYIYLPPQRRYEPSLRRSFNPYALHSSGNPYLTIETFDWLGRIEETTLKLSELKEYKNKNKFQWITWIKQESNNRIGKRFYVEKRVLKQDVFSKGLVEWIEKQSGLNQVQKTNDLK</sequence>
<keyword evidence="3" id="KW-1185">Reference proteome</keyword>
<dbReference type="HOGENOM" id="CLU_091097_0_0_1"/>
<name>A0A015IXZ2_RHIIW</name>
<keyword evidence="1" id="KW-0472">Membrane</keyword>
<accession>A0A015IXZ2</accession>
<gene>
    <name evidence="2" type="ORF">RirG_190910</name>
</gene>
<keyword evidence="1" id="KW-0812">Transmembrane</keyword>
<dbReference type="OMA" id="QWITWIK"/>
<comment type="caution">
    <text evidence="2">The sequence shown here is derived from an EMBL/GenBank/DDBJ whole genome shotgun (WGS) entry which is preliminary data.</text>
</comment>
<dbReference type="OrthoDB" id="2386090at2759"/>
<dbReference type="Proteomes" id="UP000022910">
    <property type="component" value="Unassembled WGS sequence"/>
</dbReference>
<feature type="transmembrane region" description="Helical" evidence="1">
    <location>
        <begin position="101"/>
        <end position="118"/>
    </location>
</feature>
<protein>
    <recommendedName>
        <fullName evidence="4">Transmembrane protein</fullName>
    </recommendedName>
</protein>
<organism evidence="2 3">
    <name type="scientific">Rhizophagus irregularis (strain DAOM 197198w)</name>
    <name type="common">Glomus intraradices</name>
    <dbReference type="NCBI Taxonomy" id="1432141"/>
    <lineage>
        <taxon>Eukaryota</taxon>
        <taxon>Fungi</taxon>
        <taxon>Fungi incertae sedis</taxon>
        <taxon>Mucoromycota</taxon>
        <taxon>Glomeromycotina</taxon>
        <taxon>Glomeromycetes</taxon>
        <taxon>Glomerales</taxon>
        <taxon>Glomeraceae</taxon>
        <taxon>Rhizophagus</taxon>
    </lineage>
</organism>
<evidence type="ECO:0000313" key="2">
    <source>
        <dbReference type="EMBL" id="EXX59240.1"/>
    </source>
</evidence>
<feature type="transmembrane region" description="Helical" evidence="1">
    <location>
        <begin position="124"/>
        <end position="144"/>
    </location>
</feature>
<dbReference type="AlphaFoldDB" id="A0A015IXZ2"/>
<evidence type="ECO:0008006" key="4">
    <source>
        <dbReference type="Google" id="ProtNLM"/>
    </source>
</evidence>
<dbReference type="EMBL" id="JEMT01026512">
    <property type="protein sequence ID" value="EXX59240.1"/>
    <property type="molecule type" value="Genomic_DNA"/>
</dbReference>
<keyword evidence="1" id="KW-1133">Transmembrane helix</keyword>
<proteinExistence type="predicted"/>
<evidence type="ECO:0000256" key="1">
    <source>
        <dbReference type="SAM" id="Phobius"/>
    </source>
</evidence>
<reference evidence="2 3" key="1">
    <citation type="submission" date="2014-02" db="EMBL/GenBank/DDBJ databases">
        <title>Single nucleus genome sequencing reveals high similarity among nuclei of an endomycorrhizal fungus.</title>
        <authorList>
            <person name="Lin K."/>
            <person name="Geurts R."/>
            <person name="Zhang Z."/>
            <person name="Limpens E."/>
            <person name="Saunders D.G."/>
            <person name="Mu D."/>
            <person name="Pang E."/>
            <person name="Cao H."/>
            <person name="Cha H."/>
            <person name="Lin T."/>
            <person name="Zhou Q."/>
            <person name="Shang Y."/>
            <person name="Li Y."/>
            <person name="Ivanov S."/>
            <person name="Sharma T."/>
            <person name="Velzen R.V."/>
            <person name="Ruijter N.D."/>
            <person name="Aanen D.K."/>
            <person name="Win J."/>
            <person name="Kamoun S."/>
            <person name="Bisseling T."/>
            <person name="Huang S."/>
        </authorList>
    </citation>
    <scope>NUCLEOTIDE SEQUENCE [LARGE SCALE GENOMIC DNA]</scope>
    <source>
        <strain evidence="3">DAOM197198w</strain>
    </source>
</reference>
<evidence type="ECO:0000313" key="3">
    <source>
        <dbReference type="Proteomes" id="UP000022910"/>
    </source>
</evidence>